<dbReference type="PANTHER" id="PTHR30329:SF21">
    <property type="entry name" value="LIPOPROTEIN YIAD-RELATED"/>
    <property type="match status" value="1"/>
</dbReference>
<evidence type="ECO:0000313" key="3">
    <source>
        <dbReference type="EMBL" id="PQJ76344.1"/>
    </source>
</evidence>
<evidence type="ECO:0000256" key="1">
    <source>
        <dbReference type="PROSITE-ProRule" id="PRU00473"/>
    </source>
</evidence>
<dbReference type="PROSITE" id="PS51123">
    <property type="entry name" value="OMPA_2"/>
    <property type="match status" value="1"/>
</dbReference>
<dbReference type="Pfam" id="PF00691">
    <property type="entry name" value="OmpA"/>
    <property type="match status" value="1"/>
</dbReference>
<sequence length="283" mass="32102">MKKVSILLLTAILVSSCVSKKKFVDLESKHDLAKTELVDLKANLQKCLIDNERESTKVFTLLEQIKYLQEDKKTALKQVENLTVLTQSSSDNIKTVISQLSEKDKYINGIRKAMTQKDSLNLAIKFHLTKNLTAGIQDEDIEVNVEKTVVFISISDKLLFKSGSYNVTDKAYTVLEKIAKVINDQPNMEVMIEGHTDTTPIKRDIIQDNWDLSALRATSITRILQYKYGVLPERLIAAGRSQYIPLGPNDTAANRSINRRTKIIIMPKLNQFFELLEQDATKK</sequence>
<feature type="domain" description="OmpA-like" evidence="2">
    <location>
        <begin position="147"/>
        <end position="269"/>
    </location>
</feature>
<dbReference type="SUPFAM" id="SSF103088">
    <property type="entry name" value="OmpA-like"/>
    <property type="match status" value="1"/>
</dbReference>
<dbReference type="InterPro" id="IPR036737">
    <property type="entry name" value="OmpA-like_sf"/>
</dbReference>
<gene>
    <name evidence="3" type="ORF">BTO16_10525</name>
</gene>
<dbReference type="OrthoDB" id="9815217at2"/>
<keyword evidence="4" id="KW-1185">Reference proteome</keyword>
<dbReference type="Gene3D" id="3.30.1330.60">
    <property type="entry name" value="OmpA-like domain"/>
    <property type="match status" value="1"/>
</dbReference>
<accession>A0A2S7WFH2</accession>
<dbReference type="RefSeq" id="WP_105021651.1">
    <property type="nucleotide sequence ID" value="NZ_MSCM01000002.1"/>
</dbReference>
<dbReference type="Proteomes" id="UP000239068">
    <property type="component" value="Unassembled WGS sequence"/>
</dbReference>
<evidence type="ECO:0000259" key="2">
    <source>
        <dbReference type="PROSITE" id="PS51123"/>
    </source>
</evidence>
<dbReference type="InterPro" id="IPR006665">
    <property type="entry name" value="OmpA-like"/>
</dbReference>
<dbReference type="CDD" id="cd07185">
    <property type="entry name" value="OmpA_C-like"/>
    <property type="match status" value="1"/>
</dbReference>
<dbReference type="PANTHER" id="PTHR30329">
    <property type="entry name" value="STATOR ELEMENT OF FLAGELLAR MOTOR COMPLEX"/>
    <property type="match status" value="1"/>
</dbReference>
<dbReference type="AlphaFoldDB" id="A0A2S7WFH2"/>
<protein>
    <recommendedName>
        <fullName evidence="2">OmpA-like domain-containing protein</fullName>
    </recommendedName>
</protein>
<dbReference type="GO" id="GO:0016020">
    <property type="term" value="C:membrane"/>
    <property type="evidence" value="ECO:0007669"/>
    <property type="project" value="UniProtKB-UniRule"/>
</dbReference>
<comment type="caution">
    <text evidence="3">The sequence shown here is derived from an EMBL/GenBank/DDBJ whole genome shotgun (WGS) entry which is preliminary data.</text>
</comment>
<reference evidence="3 4" key="1">
    <citation type="submission" date="2016-12" db="EMBL/GenBank/DDBJ databases">
        <title>Trade-off between light-utilization and light-protection in marine flavobacteria.</title>
        <authorList>
            <person name="Kumagai Y."/>
            <person name="Yoshizawa S."/>
            <person name="Kogure K."/>
            <person name="Iwasaki W."/>
        </authorList>
    </citation>
    <scope>NUCLEOTIDE SEQUENCE [LARGE SCALE GENOMIC DNA]</scope>
    <source>
        <strain evidence="3 4">ATCC 43844</strain>
    </source>
</reference>
<name>A0A2S7WFH2_9FLAO</name>
<organism evidence="3 4">
    <name type="scientific">Polaribacter glomeratus</name>
    <dbReference type="NCBI Taxonomy" id="102"/>
    <lineage>
        <taxon>Bacteria</taxon>
        <taxon>Pseudomonadati</taxon>
        <taxon>Bacteroidota</taxon>
        <taxon>Flavobacteriia</taxon>
        <taxon>Flavobacteriales</taxon>
        <taxon>Flavobacteriaceae</taxon>
    </lineage>
</organism>
<evidence type="ECO:0000313" key="4">
    <source>
        <dbReference type="Proteomes" id="UP000239068"/>
    </source>
</evidence>
<dbReference type="InterPro" id="IPR050330">
    <property type="entry name" value="Bact_OuterMem_StrucFunc"/>
</dbReference>
<proteinExistence type="predicted"/>
<dbReference type="PROSITE" id="PS51257">
    <property type="entry name" value="PROKAR_LIPOPROTEIN"/>
    <property type="match status" value="1"/>
</dbReference>
<dbReference type="EMBL" id="MSCM01000002">
    <property type="protein sequence ID" value="PQJ76344.1"/>
    <property type="molecule type" value="Genomic_DNA"/>
</dbReference>
<keyword evidence="1" id="KW-0472">Membrane</keyword>